<dbReference type="SUPFAM" id="SSF46689">
    <property type="entry name" value="Homeodomain-like"/>
    <property type="match status" value="1"/>
</dbReference>
<keyword evidence="3" id="KW-0804">Transcription</keyword>
<dbReference type="InterPro" id="IPR009057">
    <property type="entry name" value="Homeodomain-like_sf"/>
</dbReference>
<dbReference type="Pfam" id="PF12833">
    <property type="entry name" value="HTH_18"/>
    <property type="match status" value="1"/>
</dbReference>
<evidence type="ECO:0000313" key="6">
    <source>
        <dbReference type="Proteomes" id="UP001519290"/>
    </source>
</evidence>
<comment type="caution">
    <text evidence="5">The sequence shown here is derived from an EMBL/GenBank/DDBJ whole genome shotgun (WGS) entry which is preliminary data.</text>
</comment>
<dbReference type="Gene3D" id="1.10.10.60">
    <property type="entry name" value="Homeodomain-like"/>
    <property type="match status" value="1"/>
</dbReference>
<evidence type="ECO:0000256" key="2">
    <source>
        <dbReference type="ARBA" id="ARBA00023125"/>
    </source>
</evidence>
<dbReference type="SMART" id="SM00342">
    <property type="entry name" value="HTH_ARAC"/>
    <property type="match status" value="1"/>
</dbReference>
<protein>
    <submittedName>
        <fullName evidence="5">AraC-like DNA-binding protein</fullName>
    </submittedName>
</protein>
<evidence type="ECO:0000259" key="4">
    <source>
        <dbReference type="PROSITE" id="PS01124"/>
    </source>
</evidence>
<keyword evidence="1" id="KW-0805">Transcription regulation</keyword>
<accession>A0ABS4X665</accession>
<keyword evidence="2" id="KW-0238">DNA-binding</keyword>
<dbReference type="RefSeq" id="WP_209904856.1">
    <property type="nucleotide sequence ID" value="NZ_BAAAJW010000001.1"/>
</dbReference>
<dbReference type="Proteomes" id="UP001519290">
    <property type="component" value="Unassembled WGS sequence"/>
</dbReference>
<proteinExistence type="predicted"/>
<dbReference type="InterPro" id="IPR018060">
    <property type="entry name" value="HTH_AraC"/>
</dbReference>
<dbReference type="PANTHER" id="PTHR46796">
    <property type="entry name" value="HTH-TYPE TRANSCRIPTIONAL ACTIVATOR RHAS-RELATED"/>
    <property type="match status" value="1"/>
</dbReference>
<dbReference type="InterPro" id="IPR050204">
    <property type="entry name" value="AraC_XylS_family_regulators"/>
</dbReference>
<organism evidence="5 6">
    <name type="scientific">Brachybacterium sacelli</name>
    <dbReference type="NCBI Taxonomy" id="173364"/>
    <lineage>
        <taxon>Bacteria</taxon>
        <taxon>Bacillati</taxon>
        <taxon>Actinomycetota</taxon>
        <taxon>Actinomycetes</taxon>
        <taxon>Micrococcales</taxon>
        <taxon>Dermabacteraceae</taxon>
        <taxon>Brachybacterium</taxon>
    </lineage>
</organism>
<reference evidence="5 6" key="1">
    <citation type="submission" date="2021-03" db="EMBL/GenBank/DDBJ databases">
        <title>Sequencing the genomes of 1000 actinobacteria strains.</title>
        <authorList>
            <person name="Klenk H.-P."/>
        </authorList>
    </citation>
    <scope>NUCLEOTIDE SEQUENCE [LARGE SCALE GENOMIC DNA]</scope>
    <source>
        <strain evidence="5 6">DSM 14566</strain>
    </source>
</reference>
<evidence type="ECO:0000256" key="1">
    <source>
        <dbReference type="ARBA" id="ARBA00023015"/>
    </source>
</evidence>
<dbReference type="PROSITE" id="PS01124">
    <property type="entry name" value="HTH_ARAC_FAMILY_2"/>
    <property type="match status" value="1"/>
</dbReference>
<dbReference type="EMBL" id="JAGIOD010000002">
    <property type="protein sequence ID" value="MBP2383952.1"/>
    <property type="molecule type" value="Genomic_DNA"/>
</dbReference>
<keyword evidence="6" id="KW-1185">Reference proteome</keyword>
<evidence type="ECO:0000256" key="3">
    <source>
        <dbReference type="ARBA" id="ARBA00023163"/>
    </source>
</evidence>
<dbReference type="Pfam" id="PF20240">
    <property type="entry name" value="DUF6597"/>
    <property type="match status" value="1"/>
</dbReference>
<feature type="domain" description="HTH araC/xylS-type" evidence="4">
    <location>
        <begin position="184"/>
        <end position="264"/>
    </location>
</feature>
<dbReference type="InterPro" id="IPR046532">
    <property type="entry name" value="DUF6597"/>
</dbReference>
<sequence length="275" mass="29783">MYGHVLDPEEFLTRARYDSAAPEPRLRRWVERYWSVSWELGPDRACQVATLDEPSVHLTREWGGIRRDGVDGAGTWITGPVTRGRFDVTQLGSGGVLGVRFRPGGTTAFADADLSALRDAAVPAAAWFGDDLPPADLPGTATRAAGALDVWLLARAPREDPGYAAFCDLLALLEEPEITGTALLEQRSGLSIRSLQRRFRRFVGVGPKHMLLRSRVMDAVAAIDGGDPRGIGDLAQDLGWFDQSHFLRDFRAVTGRTPSSYAGSRGDGGAGILLP</sequence>
<gene>
    <name evidence="5" type="ORF">JOF43_003941</name>
</gene>
<evidence type="ECO:0000313" key="5">
    <source>
        <dbReference type="EMBL" id="MBP2383952.1"/>
    </source>
</evidence>
<name>A0ABS4X665_9MICO</name>